<organism evidence="1">
    <name type="scientific">hydrothermal vent metagenome</name>
    <dbReference type="NCBI Taxonomy" id="652676"/>
    <lineage>
        <taxon>unclassified sequences</taxon>
        <taxon>metagenomes</taxon>
        <taxon>ecological metagenomes</taxon>
    </lineage>
</organism>
<gene>
    <name evidence="1" type="ORF">MNBD_GAMMA07-2276</name>
</gene>
<proteinExistence type="predicted"/>
<protein>
    <submittedName>
        <fullName evidence="1">Uncharacterized protein</fullName>
    </submittedName>
</protein>
<name>A0A3B0XMN9_9ZZZZ</name>
<evidence type="ECO:0000313" key="1">
    <source>
        <dbReference type="EMBL" id="VAW57596.1"/>
    </source>
</evidence>
<dbReference type="EMBL" id="UOFF01000425">
    <property type="protein sequence ID" value="VAW57596.1"/>
    <property type="molecule type" value="Genomic_DNA"/>
</dbReference>
<reference evidence="1" key="1">
    <citation type="submission" date="2018-06" db="EMBL/GenBank/DDBJ databases">
        <authorList>
            <person name="Zhirakovskaya E."/>
        </authorList>
    </citation>
    <scope>NUCLEOTIDE SEQUENCE</scope>
</reference>
<sequence length="61" mass="6868">MNQQKIILAVESICNTGCKSVNAVIQTLESGQPIKEFENFSHEELNIVKIELKSIMAIYKT</sequence>
<accession>A0A3B0XMN9</accession>
<dbReference type="AlphaFoldDB" id="A0A3B0XMN9"/>